<evidence type="ECO:0000256" key="2">
    <source>
        <dbReference type="ARBA" id="ARBA00022679"/>
    </source>
</evidence>
<proteinExistence type="predicted"/>
<name>A0A7S2XDN5_9EUKA</name>
<dbReference type="GO" id="GO:0008194">
    <property type="term" value="F:UDP-glycosyltransferase activity"/>
    <property type="evidence" value="ECO:0007669"/>
    <property type="project" value="InterPro"/>
</dbReference>
<sequence>MPVVYLSVGTNAEWSVELARVVIQAFADSIHEFRVVWSIKDYQRQGVLADAGQSVPSNVLMVSWVNQLKLLESPVVKVFITHCGFGSLQEGLWTGTPMLAMPMMLESDQITHAAHIRDFLRVGLSFDARPLQDKITASSLKSKLSALLEDGEANVFARRAAAYSKQMQSLHGRERAAAMVRAVAEGEIADTWVPLEHRLPWWQAMSLDIYGVVGVMVAVVGAVRCACGCYGCFGGKIKVE</sequence>
<dbReference type="PANTHER" id="PTHR48043:SF145">
    <property type="entry name" value="FI06409P-RELATED"/>
    <property type="match status" value="1"/>
</dbReference>
<dbReference type="EMBL" id="HBHP01022177">
    <property type="protein sequence ID" value="CAD9769814.1"/>
    <property type="molecule type" value="Transcribed_RNA"/>
</dbReference>
<reference evidence="3" key="1">
    <citation type="submission" date="2021-01" db="EMBL/GenBank/DDBJ databases">
        <authorList>
            <person name="Corre E."/>
            <person name="Pelletier E."/>
            <person name="Niang G."/>
            <person name="Scheremetjew M."/>
            <person name="Finn R."/>
            <person name="Kale V."/>
            <person name="Holt S."/>
            <person name="Cochrane G."/>
            <person name="Meng A."/>
            <person name="Brown T."/>
            <person name="Cohen L."/>
        </authorList>
    </citation>
    <scope>NUCLEOTIDE SEQUENCE</scope>
    <source>
        <strain evidence="3">CCMP622</strain>
    </source>
</reference>
<protein>
    <recommendedName>
        <fullName evidence="4">UDP-glucuronosyltransferase</fullName>
    </recommendedName>
</protein>
<keyword evidence="2" id="KW-0808">Transferase</keyword>
<organism evidence="3">
    <name type="scientific">Lotharella oceanica</name>
    <dbReference type="NCBI Taxonomy" id="641309"/>
    <lineage>
        <taxon>Eukaryota</taxon>
        <taxon>Sar</taxon>
        <taxon>Rhizaria</taxon>
        <taxon>Cercozoa</taxon>
        <taxon>Chlorarachniophyceae</taxon>
        <taxon>Lotharella</taxon>
    </lineage>
</organism>
<dbReference type="InterPro" id="IPR050271">
    <property type="entry name" value="UDP-glycosyltransferase"/>
</dbReference>
<dbReference type="InterPro" id="IPR002213">
    <property type="entry name" value="UDP_glucos_trans"/>
</dbReference>
<dbReference type="Pfam" id="PF00201">
    <property type="entry name" value="UDPGT"/>
    <property type="match status" value="1"/>
</dbReference>
<dbReference type="CDD" id="cd03784">
    <property type="entry name" value="GT1_Gtf-like"/>
    <property type="match status" value="1"/>
</dbReference>
<keyword evidence="1" id="KW-0328">Glycosyltransferase</keyword>
<accession>A0A7S2XDN5</accession>
<evidence type="ECO:0008006" key="4">
    <source>
        <dbReference type="Google" id="ProtNLM"/>
    </source>
</evidence>
<evidence type="ECO:0000256" key="1">
    <source>
        <dbReference type="ARBA" id="ARBA00022676"/>
    </source>
</evidence>
<gene>
    <name evidence="3" type="ORF">LSP00402_LOCUS13797</name>
</gene>
<dbReference type="PANTHER" id="PTHR48043">
    <property type="entry name" value="EG:EG0003.4 PROTEIN-RELATED"/>
    <property type="match status" value="1"/>
</dbReference>
<dbReference type="Gene3D" id="3.40.50.2000">
    <property type="entry name" value="Glycogen Phosphorylase B"/>
    <property type="match status" value="1"/>
</dbReference>
<evidence type="ECO:0000313" key="3">
    <source>
        <dbReference type="EMBL" id="CAD9769814.1"/>
    </source>
</evidence>
<dbReference type="SUPFAM" id="SSF53756">
    <property type="entry name" value="UDP-Glycosyltransferase/glycogen phosphorylase"/>
    <property type="match status" value="1"/>
</dbReference>
<dbReference type="AlphaFoldDB" id="A0A7S2XDN5"/>